<feature type="short sequence motif" description="DGA/G" evidence="4">
    <location>
        <begin position="180"/>
        <end position="182"/>
    </location>
</feature>
<protein>
    <submittedName>
        <fullName evidence="6">Patatin family protein</fullName>
    </submittedName>
</protein>
<dbReference type="EMBL" id="QRYQ01000030">
    <property type="protein sequence ID" value="RGU89384.1"/>
    <property type="molecule type" value="Genomic_DNA"/>
</dbReference>
<dbReference type="GO" id="GO:0016787">
    <property type="term" value="F:hydrolase activity"/>
    <property type="evidence" value="ECO:0007669"/>
    <property type="project" value="UniProtKB-UniRule"/>
</dbReference>
<dbReference type="SUPFAM" id="SSF52151">
    <property type="entry name" value="FabD/lysophospholipase-like"/>
    <property type="match status" value="1"/>
</dbReference>
<proteinExistence type="predicted"/>
<dbReference type="InterPro" id="IPR002641">
    <property type="entry name" value="PNPLA_dom"/>
</dbReference>
<evidence type="ECO:0000259" key="5">
    <source>
        <dbReference type="PROSITE" id="PS51635"/>
    </source>
</evidence>
<comment type="caution">
    <text evidence="6">The sequence shown here is derived from an EMBL/GenBank/DDBJ whole genome shotgun (WGS) entry which is preliminary data.</text>
</comment>
<dbReference type="Pfam" id="PF01734">
    <property type="entry name" value="Patatin"/>
    <property type="match status" value="1"/>
</dbReference>
<keyword evidence="1 4" id="KW-0378">Hydrolase</keyword>
<dbReference type="AlphaFoldDB" id="A0A395W4I9"/>
<sequence length="306" mass="34640">MKKNNKRFSGISKLPNGNTSNKIVPGCIVLEGGAFRGLYTSGVLDALMQFEINMQCTVGTSAGALNGFNYVAGQIGRSARINLGYRHDSRYVGLEAFKNNKGIIGFDFLMKGTQYFDPLNTPRFMNPTRDFIAVCTNCKTGRPEYFSKNKTQDIFKAVQASATMPYVSKMVEIEDGLYLDGGCSDKIAYQWALDHDFEKIIVVRTRQREYRKSETNLLVQKMTKRLYAGYPALEQKLESMNSDYNKQCDELARLENEGRIFTIAPSKPVNVSRVEGDVDKLADLYYMGYLDGLNQIQRIKEYLEID</sequence>
<evidence type="ECO:0000313" key="7">
    <source>
        <dbReference type="Proteomes" id="UP000265489"/>
    </source>
</evidence>
<dbReference type="RefSeq" id="WP_118325849.1">
    <property type="nucleotide sequence ID" value="NZ_DAWEIE010000026.1"/>
</dbReference>
<dbReference type="Gene3D" id="3.40.1090.10">
    <property type="entry name" value="Cytosolic phospholipase A2 catalytic domain"/>
    <property type="match status" value="2"/>
</dbReference>
<dbReference type="PROSITE" id="PS51635">
    <property type="entry name" value="PNPLA"/>
    <property type="match status" value="1"/>
</dbReference>
<dbReference type="Proteomes" id="UP000265489">
    <property type="component" value="Unassembled WGS sequence"/>
</dbReference>
<feature type="active site" description="Proton acceptor" evidence="4">
    <location>
        <position position="180"/>
    </location>
</feature>
<keyword evidence="2 4" id="KW-0442">Lipid degradation</keyword>
<dbReference type="GeneID" id="66580485"/>
<dbReference type="PANTHER" id="PTHR14226">
    <property type="entry name" value="NEUROPATHY TARGET ESTERASE/SWISS CHEESE D.MELANOGASTER"/>
    <property type="match status" value="1"/>
</dbReference>
<gene>
    <name evidence="6" type="ORF">DWW32_11540</name>
</gene>
<name>A0A395W4I9_9FIRM</name>
<comment type="caution">
    <text evidence="4">Lacks conserved residue(s) required for the propagation of feature annotation.</text>
</comment>
<evidence type="ECO:0000256" key="4">
    <source>
        <dbReference type="PROSITE-ProRule" id="PRU01161"/>
    </source>
</evidence>
<keyword evidence="3 4" id="KW-0443">Lipid metabolism</keyword>
<feature type="active site" description="Nucleophile" evidence="4">
    <location>
        <position position="61"/>
    </location>
</feature>
<evidence type="ECO:0000256" key="2">
    <source>
        <dbReference type="ARBA" id="ARBA00022963"/>
    </source>
</evidence>
<accession>A0A395W4I9</accession>
<dbReference type="Pfam" id="PF19890">
    <property type="entry name" value="DUF6363"/>
    <property type="match status" value="1"/>
</dbReference>
<feature type="short sequence motif" description="GXSXG" evidence="4">
    <location>
        <begin position="59"/>
        <end position="63"/>
    </location>
</feature>
<dbReference type="InterPro" id="IPR016035">
    <property type="entry name" value="Acyl_Trfase/lysoPLipase"/>
</dbReference>
<organism evidence="6 7">
    <name type="scientific">Holdemanella biformis</name>
    <dbReference type="NCBI Taxonomy" id="1735"/>
    <lineage>
        <taxon>Bacteria</taxon>
        <taxon>Bacillati</taxon>
        <taxon>Bacillota</taxon>
        <taxon>Erysipelotrichia</taxon>
        <taxon>Erysipelotrichales</taxon>
        <taxon>Erysipelotrichaceae</taxon>
        <taxon>Holdemanella</taxon>
    </lineage>
</organism>
<dbReference type="GO" id="GO:0016042">
    <property type="term" value="P:lipid catabolic process"/>
    <property type="evidence" value="ECO:0007669"/>
    <property type="project" value="UniProtKB-UniRule"/>
</dbReference>
<reference evidence="6 7" key="1">
    <citation type="submission" date="2018-08" db="EMBL/GenBank/DDBJ databases">
        <title>A genome reference for cultivated species of the human gut microbiota.</title>
        <authorList>
            <person name="Zou Y."/>
            <person name="Xue W."/>
            <person name="Luo G."/>
        </authorList>
    </citation>
    <scope>NUCLEOTIDE SEQUENCE [LARGE SCALE GENOMIC DNA]</scope>
    <source>
        <strain evidence="6 7">AF15-20</strain>
    </source>
</reference>
<dbReference type="InterPro" id="IPR045943">
    <property type="entry name" value="DUF6363"/>
</dbReference>
<dbReference type="CDD" id="cd07208">
    <property type="entry name" value="Pat_hypo_Ecoli_yjju_like"/>
    <property type="match status" value="1"/>
</dbReference>
<feature type="domain" description="PNPLA" evidence="5">
    <location>
        <begin position="28"/>
        <end position="193"/>
    </location>
</feature>
<dbReference type="InterPro" id="IPR037483">
    <property type="entry name" value="YjjU-like"/>
</dbReference>
<evidence type="ECO:0000256" key="3">
    <source>
        <dbReference type="ARBA" id="ARBA00023098"/>
    </source>
</evidence>
<evidence type="ECO:0000313" key="6">
    <source>
        <dbReference type="EMBL" id="RGU89384.1"/>
    </source>
</evidence>
<dbReference type="InterPro" id="IPR050301">
    <property type="entry name" value="NTE"/>
</dbReference>
<evidence type="ECO:0000256" key="1">
    <source>
        <dbReference type="ARBA" id="ARBA00022801"/>
    </source>
</evidence>
<dbReference type="PANTHER" id="PTHR14226:SF25">
    <property type="entry name" value="PHOSPHOESTERASE"/>
    <property type="match status" value="1"/>
</dbReference>